<dbReference type="InterPro" id="IPR041049">
    <property type="entry name" value="DUF5615"/>
</dbReference>
<sequence>MKLLLDQNLSPTICVHLTEAGIESVHVRQIGLRDAPDEAILDHARREGLVVVSQDSDFTNLLAYQAASKPSLILLRIPDAVTAAEVAAVLIGNLSAMATLLEDGAIASLTQDRIRVRRLPLR</sequence>
<keyword evidence="3" id="KW-1185">Reference proteome</keyword>
<dbReference type="OrthoDB" id="334367at2"/>
<proteinExistence type="predicted"/>
<reference evidence="2 3" key="1">
    <citation type="submission" date="2017-12" db="EMBL/GenBank/DDBJ databases">
        <title>The whole genome sequence of the Acidipropionibacterium virtanenii sp. nov. type strain JS278.</title>
        <authorList>
            <person name="Laine P."/>
            <person name="Deptula P."/>
            <person name="Varmanen P."/>
            <person name="Auvinen P."/>
        </authorList>
    </citation>
    <scope>NUCLEOTIDE SEQUENCE [LARGE SCALE GENOMIC DNA]</scope>
    <source>
        <strain evidence="2 3">JS278</strain>
    </source>
</reference>
<accession>A0A344UW67</accession>
<dbReference type="Pfam" id="PF18480">
    <property type="entry name" value="DUF5615"/>
    <property type="match status" value="1"/>
</dbReference>
<gene>
    <name evidence="2" type="ORF">JS278_02374</name>
</gene>
<evidence type="ECO:0000313" key="3">
    <source>
        <dbReference type="Proteomes" id="UP000251995"/>
    </source>
</evidence>
<protein>
    <recommendedName>
        <fullName evidence="1">DUF5615 domain-containing protein</fullName>
    </recommendedName>
</protein>
<evidence type="ECO:0000313" key="2">
    <source>
        <dbReference type="EMBL" id="AXE39515.1"/>
    </source>
</evidence>
<dbReference type="Proteomes" id="UP000251995">
    <property type="component" value="Chromosome"/>
</dbReference>
<dbReference type="RefSeq" id="WP_114045382.1">
    <property type="nucleotide sequence ID" value="NZ_CP025198.1"/>
</dbReference>
<name>A0A344UW67_9ACTN</name>
<dbReference type="AlphaFoldDB" id="A0A344UW67"/>
<evidence type="ECO:0000259" key="1">
    <source>
        <dbReference type="Pfam" id="PF18480"/>
    </source>
</evidence>
<feature type="domain" description="DUF5615" evidence="1">
    <location>
        <begin position="1"/>
        <end position="110"/>
    </location>
</feature>
<organism evidence="2 3">
    <name type="scientific">Acidipropionibacterium virtanenii</name>
    <dbReference type="NCBI Taxonomy" id="2057246"/>
    <lineage>
        <taxon>Bacteria</taxon>
        <taxon>Bacillati</taxon>
        <taxon>Actinomycetota</taxon>
        <taxon>Actinomycetes</taxon>
        <taxon>Propionibacteriales</taxon>
        <taxon>Propionibacteriaceae</taxon>
        <taxon>Acidipropionibacterium</taxon>
    </lineage>
</organism>
<dbReference type="KEGG" id="acij:JS278_02374"/>
<dbReference type="EMBL" id="CP025198">
    <property type="protein sequence ID" value="AXE39515.1"/>
    <property type="molecule type" value="Genomic_DNA"/>
</dbReference>